<accession>Q7RIA4</accession>
<proteinExistence type="predicted"/>
<organism evidence="1 2">
    <name type="scientific">Plasmodium yoelii yoelii</name>
    <dbReference type="NCBI Taxonomy" id="73239"/>
    <lineage>
        <taxon>Eukaryota</taxon>
        <taxon>Sar</taxon>
        <taxon>Alveolata</taxon>
        <taxon>Apicomplexa</taxon>
        <taxon>Aconoidasida</taxon>
        <taxon>Haemosporida</taxon>
        <taxon>Plasmodiidae</taxon>
        <taxon>Plasmodium</taxon>
        <taxon>Plasmodium (Vinckeia)</taxon>
    </lineage>
</organism>
<dbReference type="InParanoid" id="Q7RIA4"/>
<reference evidence="1 2" key="1">
    <citation type="journal article" date="2002" name="Nature">
        <title>Genome sequence and comparative analysis of the model rodent malaria parasite Plasmodium yoelii yoelii.</title>
        <authorList>
            <person name="Carlton J.M."/>
            <person name="Angiuoli S.V."/>
            <person name="Suh B.B."/>
            <person name="Kooij T.W."/>
            <person name="Pertea M."/>
            <person name="Silva J.C."/>
            <person name="Ermolaeva M.D."/>
            <person name="Allen J.E."/>
            <person name="Selengut J.D."/>
            <person name="Koo H.L."/>
            <person name="Peterson J.D."/>
            <person name="Pop M."/>
            <person name="Kosack D.S."/>
            <person name="Shumway M.F."/>
            <person name="Bidwell S.L."/>
            <person name="Shallom S.J."/>
            <person name="van Aken S.E."/>
            <person name="Riedmuller S.B."/>
            <person name="Feldblyum T.V."/>
            <person name="Cho J.K."/>
            <person name="Quackenbush J."/>
            <person name="Sedegah M."/>
            <person name="Shoaibi A."/>
            <person name="Cummings L.M."/>
            <person name="Florens L."/>
            <person name="Yates J.R."/>
            <person name="Raine J.D."/>
            <person name="Sinden R.E."/>
            <person name="Harris M.A."/>
            <person name="Cunningham D.A."/>
            <person name="Preiser P.R."/>
            <person name="Bergman L.W."/>
            <person name="Vaidya A.B."/>
            <person name="van Lin L.H."/>
            <person name="Janse C.J."/>
            <person name="Waters A.P."/>
            <person name="Smith H.O."/>
            <person name="White O.R."/>
            <person name="Salzberg S.L."/>
            <person name="Venter J.C."/>
            <person name="Fraser C.M."/>
            <person name="Hoffman S.L."/>
            <person name="Gardner M.J."/>
            <person name="Carucci D.J."/>
        </authorList>
    </citation>
    <scope>NUCLEOTIDE SEQUENCE [LARGE SCALE GENOMIC DNA]</scope>
    <source>
        <strain evidence="1 2">17XNL</strain>
    </source>
</reference>
<dbReference type="PaxDb" id="73239-Q7RIA4"/>
<evidence type="ECO:0000313" key="1">
    <source>
        <dbReference type="EMBL" id="EAA15480.1"/>
    </source>
</evidence>
<gene>
    <name evidence="1" type="ORF">PY03722</name>
</gene>
<dbReference type="Proteomes" id="UP000008553">
    <property type="component" value="Unassembled WGS sequence"/>
</dbReference>
<comment type="caution">
    <text evidence="1">The sequence shown here is derived from an EMBL/GenBank/DDBJ whole genome shotgun (WGS) entry which is preliminary data.</text>
</comment>
<dbReference type="EMBL" id="AABL01001092">
    <property type="protein sequence ID" value="EAA15480.1"/>
    <property type="molecule type" value="Genomic_DNA"/>
</dbReference>
<sequence>MSAKWLSNISLFNFNKTNNKQNFKPETVSYNYMEVCQNNWTVCFIHIFI</sequence>
<name>Q7RIA4_PLAYO</name>
<evidence type="ECO:0000313" key="2">
    <source>
        <dbReference type="Proteomes" id="UP000008553"/>
    </source>
</evidence>
<protein>
    <submittedName>
        <fullName evidence="1">Uncharacterized protein</fullName>
    </submittedName>
</protein>
<dbReference type="AlphaFoldDB" id="Q7RIA4"/>
<keyword evidence="2" id="KW-1185">Reference proteome</keyword>